<dbReference type="Gene3D" id="3.40.390.10">
    <property type="entry name" value="Collagenase (Catalytic Domain)"/>
    <property type="match status" value="1"/>
</dbReference>
<protein>
    <submittedName>
        <fullName evidence="13">ZnMc domain-containing protein</fullName>
    </submittedName>
</protein>
<evidence type="ECO:0000256" key="3">
    <source>
        <dbReference type="ARBA" id="ARBA00022723"/>
    </source>
</evidence>
<dbReference type="GO" id="GO:0006508">
    <property type="term" value="P:proteolysis"/>
    <property type="evidence" value="ECO:0007669"/>
    <property type="project" value="UniProtKB-KW"/>
</dbReference>
<evidence type="ECO:0000259" key="11">
    <source>
        <dbReference type="SMART" id="SM00235"/>
    </source>
</evidence>
<feature type="binding site" evidence="9">
    <location>
        <position position="228"/>
    </location>
    <ligand>
        <name>Zn(2+)</name>
        <dbReference type="ChEBI" id="CHEBI:29105"/>
        <label>1</label>
    </ligand>
</feature>
<dbReference type="CDD" id="cd04278">
    <property type="entry name" value="ZnMc_MMP"/>
    <property type="match status" value="1"/>
</dbReference>
<dbReference type="PANTHER" id="PTHR10201:SF291">
    <property type="entry name" value="MATRIX METALLOPROTEINASE 1, ISOFORM C-RELATED"/>
    <property type="match status" value="1"/>
</dbReference>
<feature type="binding site" evidence="9">
    <location>
        <position position="194"/>
    </location>
    <ligand>
        <name>Zn(2+)</name>
        <dbReference type="ChEBI" id="CHEBI:29105"/>
        <label>1</label>
    </ligand>
</feature>
<feature type="binding site" evidence="9">
    <location>
        <position position="262"/>
    </location>
    <ligand>
        <name>Zn(2+)</name>
        <dbReference type="ChEBI" id="CHEBI:29105"/>
        <label>2</label>
        <note>catalytic</note>
    </ligand>
</feature>
<feature type="active site" evidence="8">
    <location>
        <position position="253"/>
    </location>
</feature>
<dbReference type="GO" id="GO:0004222">
    <property type="term" value="F:metalloendopeptidase activity"/>
    <property type="evidence" value="ECO:0007669"/>
    <property type="project" value="InterPro"/>
</dbReference>
<evidence type="ECO:0000313" key="12">
    <source>
        <dbReference type="Proteomes" id="UP000492821"/>
    </source>
</evidence>
<evidence type="ECO:0000256" key="9">
    <source>
        <dbReference type="PIRSR" id="PIRSR621190-2"/>
    </source>
</evidence>
<feature type="binding site" evidence="9">
    <location>
        <position position="226"/>
    </location>
    <ligand>
        <name>Ca(2+)</name>
        <dbReference type="ChEBI" id="CHEBI:29108"/>
        <label>2</label>
    </ligand>
</feature>
<feature type="binding site" evidence="9">
    <location>
        <position position="231"/>
    </location>
    <ligand>
        <name>Ca(2+)</name>
        <dbReference type="ChEBI" id="CHEBI:29108"/>
        <label>1</label>
    </ligand>
</feature>
<evidence type="ECO:0000256" key="2">
    <source>
        <dbReference type="ARBA" id="ARBA00022670"/>
    </source>
</evidence>
<evidence type="ECO:0000256" key="10">
    <source>
        <dbReference type="SAM" id="SignalP"/>
    </source>
</evidence>
<dbReference type="InterPro" id="IPR036365">
    <property type="entry name" value="PGBD-like_sf"/>
</dbReference>
<evidence type="ECO:0000256" key="1">
    <source>
        <dbReference type="ARBA" id="ARBA00010370"/>
    </source>
</evidence>
<dbReference type="InterPro" id="IPR001818">
    <property type="entry name" value="Pept_M10_metallopeptidase"/>
</dbReference>
<dbReference type="Proteomes" id="UP000492821">
    <property type="component" value="Unassembled WGS sequence"/>
</dbReference>
<feature type="binding site" evidence="9">
    <location>
        <position position="233"/>
    </location>
    <ligand>
        <name>Ca(2+)</name>
        <dbReference type="ChEBI" id="CHEBI:29108"/>
        <label>3</label>
    </ligand>
</feature>
<feature type="binding site" evidence="9">
    <location>
        <position position="270"/>
    </location>
    <ligand>
        <name>Zn(2+)</name>
        <dbReference type="ChEBI" id="CHEBI:29105"/>
        <label>2</label>
        <note>catalytic</note>
    </ligand>
</feature>
<organism evidence="12 13">
    <name type="scientific">Panagrellus redivivus</name>
    <name type="common">Microworm</name>
    <dbReference type="NCBI Taxonomy" id="6233"/>
    <lineage>
        <taxon>Eukaryota</taxon>
        <taxon>Metazoa</taxon>
        <taxon>Ecdysozoa</taxon>
        <taxon>Nematoda</taxon>
        <taxon>Chromadorea</taxon>
        <taxon>Rhabditida</taxon>
        <taxon>Tylenchina</taxon>
        <taxon>Panagrolaimomorpha</taxon>
        <taxon>Panagrolaimoidea</taxon>
        <taxon>Panagrolaimidae</taxon>
        <taxon>Panagrellus</taxon>
    </lineage>
</organism>
<feature type="binding site" evidence="9">
    <location>
        <position position="252"/>
    </location>
    <ligand>
        <name>Zn(2+)</name>
        <dbReference type="ChEBI" id="CHEBI:29105"/>
        <label>2</label>
        <note>catalytic</note>
    </ligand>
</feature>
<dbReference type="AlphaFoldDB" id="A0A7E4VLQ9"/>
<keyword evidence="7" id="KW-0482">Metalloprotease</keyword>
<keyword evidence="12" id="KW-1185">Reference proteome</keyword>
<dbReference type="InterPro" id="IPR033739">
    <property type="entry name" value="M10A_MMP"/>
</dbReference>
<evidence type="ECO:0000256" key="8">
    <source>
        <dbReference type="PIRSR" id="PIRSR621190-1"/>
    </source>
</evidence>
<feature type="binding site" evidence="9">
    <location>
        <position position="256"/>
    </location>
    <ligand>
        <name>Zn(2+)</name>
        <dbReference type="ChEBI" id="CHEBI:29105"/>
        <label>2</label>
        <note>catalytic</note>
    </ligand>
</feature>
<dbReference type="GO" id="GO:0008270">
    <property type="term" value="F:zinc ion binding"/>
    <property type="evidence" value="ECO:0007669"/>
    <property type="project" value="InterPro"/>
</dbReference>
<feature type="binding site" evidence="9">
    <location>
        <position position="230"/>
    </location>
    <ligand>
        <name>Ca(2+)</name>
        <dbReference type="ChEBI" id="CHEBI:29108"/>
        <label>3</label>
    </ligand>
</feature>
<feature type="signal peptide" evidence="10">
    <location>
        <begin position="1"/>
        <end position="19"/>
    </location>
</feature>
<reference evidence="12" key="1">
    <citation type="journal article" date="2013" name="Genetics">
        <title>The draft genome and transcriptome of Panagrellus redivivus are shaped by the harsh demands of a free-living lifestyle.</title>
        <authorList>
            <person name="Srinivasan J."/>
            <person name="Dillman A.R."/>
            <person name="Macchietto M.G."/>
            <person name="Heikkinen L."/>
            <person name="Lakso M."/>
            <person name="Fracchia K.M."/>
            <person name="Antoshechkin I."/>
            <person name="Mortazavi A."/>
            <person name="Wong G."/>
            <person name="Sternberg P.W."/>
        </authorList>
    </citation>
    <scope>NUCLEOTIDE SEQUENCE [LARGE SCALE GENOMIC DNA]</scope>
    <source>
        <strain evidence="12">MT8872</strain>
    </source>
</reference>
<keyword evidence="5" id="KW-0378">Hydrolase</keyword>
<evidence type="ECO:0000256" key="7">
    <source>
        <dbReference type="ARBA" id="ARBA00023049"/>
    </source>
</evidence>
<dbReference type="WBParaSite" id="Pan_g22451.t1">
    <property type="protein sequence ID" value="Pan_g22451.t1"/>
    <property type="gene ID" value="Pan_g22451"/>
</dbReference>
<feature type="binding site" evidence="9">
    <location>
        <position position="182"/>
    </location>
    <ligand>
        <name>Ca(2+)</name>
        <dbReference type="ChEBI" id="CHEBI:29108"/>
        <label>2</label>
    </ligand>
</feature>
<dbReference type="GO" id="GO:0030198">
    <property type="term" value="P:extracellular matrix organization"/>
    <property type="evidence" value="ECO:0007669"/>
    <property type="project" value="TreeGrafter"/>
</dbReference>
<evidence type="ECO:0000256" key="4">
    <source>
        <dbReference type="ARBA" id="ARBA00022729"/>
    </source>
</evidence>
<keyword evidence="2" id="KW-0645">Protease</keyword>
<feature type="chain" id="PRO_5028828198" evidence="10">
    <location>
        <begin position="20"/>
        <end position="459"/>
    </location>
</feature>
<dbReference type="GO" id="GO:0030574">
    <property type="term" value="P:collagen catabolic process"/>
    <property type="evidence" value="ECO:0007669"/>
    <property type="project" value="TreeGrafter"/>
</dbReference>
<keyword evidence="4 10" id="KW-0732">Signal</keyword>
<dbReference type="SMART" id="SM00235">
    <property type="entry name" value="ZnMc"/>
    <property type="match status" value="1"/>
</dbReference>
<dbReference type="Pfam" id="PF00413">
    <property type="entry name" value="Peptidase_M10"/>
    <property type="match status" value="1"/>
</dbReference>
<feature type="binding site" evidence="9">
    <location>
        <position position="211"/>
    </location>
    <ligand>
        <name>Zn(2+)</name>
        <dbReference type="ChEBI" id="CHEBI:29105"/>
        <label>1</label>
    </ligand>
</feature>
<feature type="binding site" description="in inhibited form" evidence="9">
    <location>
        <position position="98"/>
    </location>
    <ligand>
        <name>Zn(2+)</name>
        <dbReference type="ChEBI" id="CHEBI:29105"/>
        <label>2</label>
        <note>catalytic</note>
    </ligand>
</feature>
<feature type="domain" description="Peptidase metallopeptidase" evidence="11">
    <location>
        <begin position="121"/>
        <end position="295"/>
    </location>
</feature>
<dbReference type="SUPFAM" id="SSF47090">
    <property type="entry name" value="PGBD-like"/>
    <property type="match status" value="1"/>
</dbReference>
<accession>A0A7E4VLQ9</accession>
<keyword evidence="3 9" id="KW-0479">Metal-binding</keyword>
<name>A0A7E4VLQ9_PANRE</name>
<dbReference type="InterPro" id="IPR024079">
    <property type="entry name" value="MetalloPept_cat_dom_sf"/>
</dbReference>
<feature type="binding site" evidence="9">
    <location>
        <position position="192"/>
    </location>
    <ligand>
        <name>Zn(2+)</name>
        <dbReference type="ChEBI" id="CHEBI:29105"/>
        <label>1</label>
    </ligand>
</feature>
<reference evidence="13" key="2">
    <citation type="submission" date="2020-10" db="UniProtKB">
        <authorList>
            <consortium name="WormBaseParasite"/>
        </authorList>
    </citation>
    <scope>IDENTIFICATION</scope>
</reference>
<feature type="binding site" evidence="9">
    <location>
        <position position="200"/>
    </location>
    <ligand>
        <name>Ca(2+)</name>
        <dbReference type="ChEBI" id="CHEBI:29108"/>
        <label>3</label>
    </ligand>
</feature>
<dbReference type="GO" id="GO:0005615">
    <property type="term" value="C:extracellular space"/>
    <property type="evidence" value="ECO:0007669"/>
    <property type="project" value="TreeGrafter"/>
</dbReference>
<keyword evidence="9" id="KW-0106">Calcium</keyword>
<dbReference type="PANTHER" id="PTHR10201">
    <property type="entry name" value="MATRIX METALLOPROTEINASE"/>
    <property type="match status" value="1"/>
</dbReference>
<keyword evidence="6 9" id="KW-0862">Zinc</keyword>
<comment type="cofactor">
    <cofactor evidence="9">
        <name>Ca(2+)</name>
        <dbReference type="ChEBI" id="CHEBI:29108"/>
    </cofactor>
    <text evidence="9">Can bind about 5 Ca(2+) ions per subunit.</text>
</comment>
<dbReference type="InterPro" id="IPR006026">
    <property type="entry name" value="Peptidase_Metallo"/>
</dbReference>
<dbReference type="GO" id="GO:0031012">
    <property type="term" value="C:extracellular matrix"/>
    <property type="evidence" value="ECO:0007669"/>
    <property type="project" value="InterPro"/>
</dbReference>
<comment type="cofactor">
    <cofactor evidence="9">
        <name>Zn(2+)</name>
        <dbReference type="ChEBI" id="CHEBI:29105"/>
    </cofactor>
    <text evidence="9">Binds 2 Zn(2+) ions per subunit.</text>
</comment>
<feature type="binding site" evidence="9">
    <location>
        <position position="140"/>
    </location>
    <ligand>
        <name>Ca(2+)</name>
        <dbReference type="ChEBI" id="CHEBI:29108"/>
        <label>1</label>
    </ligand>
</feature>
<dbReference type="PRINTS" id="PR00138">
    <property type="entry name" value="MATRIXIN"/>
</dbReference>
<sequence length="459" mass="52932">MLQSAVVSVVLLSAVLVHGAPMRSDIEDIPRGVDFYEDNTVHNPIALKYLNEFGYLHTLEPTDKQYENALKDFQDLVGIEKTGLLDAETKAMMAQPRCGNKDITHRGSRHKRFLYVARWENKIKDNNLKLKWYISHYTKDIGREAIRKAVKKAFGLWENQVSLTGYSLSLTFEEATSEDDADINILWAEGEHGDPYKFDGPGRDNGNVLAHTFYPNFALKRALNGDIHFDDYETWSVNSDTDGASFPTVLAHEIGHALGLGHSTKQEAIMYSVYRKENVNLDLDDKCAFNWSYNGASQLCLFTWLLAEVIPFGKGSIPKPDIDRDASNLVADNRIELEDTRDRPTRERLVKAHLRNTVLPLCREDNHVEEHFKALLLKDLSFPRDMVEDYAKVVCRFYEGIHREFSTPLTDKFHDIFRVNGVHRYVQDVERFENLRNSNLDELKFDKNFFDWLIDEFTK</sequence>
<feature type="binding site" evidence="9">
    <location>
        <position position="233"/>
    </location>
    <ligand>
        <name>Ca(2+)</name>
        <dbReference type="ChEBI" id="CHEBI:29108"/>
        <label>1</label>
    </ligand>
</feature>
<proteinExistence type="inferred from homology"/>
<dbReference type="SUPFAM" id="SSF55486">
    <property type="entry name" value="Metalloproteases ('zincins'), catalytic domain"/>
    <property type="match status" value="1"/>
</dbReference>
<evidence type="ECO:0000256" key="5">
    <source>
        <dbReference type="ARBA" id="ARBA00022801"/>
    </source>
</evidence>
<evidence type="ECO:0000256" key="6">
    <source>
        <dbReference type="ARBA" id="ARBA00022833"/>
    </source>
</evidence>
<evidence type="ECO:0000313" key="13">
    <source>
        <dbReference type="WBParaSite" id="Pan_g22451.t1"/>
    </source>
</evidence>
<comment type="similarity">
    <text evidence="1">Belongs to the peptidase M10A family.</text>
</comment>
<dbReference type="InterPro" id="IPR021190">
    <property type="entry name" value="Pept_M10A"/>
</dbReference>
<feature type="binding site" evidence="9">
    <location>
        <position position="199"/>
    </location>
    <ligand>
        <name>Ca(2+)</name>
        <dbReference type="ChEBI" id="CHEBI:29108"/>
        <label>3</label>
    </ligand>
</feature>